<dbReference type="Proteomes" id="UP001344447">
    <property type="component" value="Unassembled WGS sequence"/>
</dbReference>
<keyword evidence="3" id="KW-1185">Reference proteome</keyword>
<comment type="caution">
    <text evidence="2">The sequence shown here is derived from an EMBL/GenBank/DDBJ whole genome shotgun (WGS) entry which is preliminary data.</text>
</comment>
<organism evidence="2 3">
    <name type="scientific">Dictyostelium firmibasis</name>
    <dbReference type="NCBI Taxonomy" id="79012"/>
    <lineage>
        <taxon>Eukaryota</taxon>
        <taxon>Amoebozoa</taxon>
        <taxon>Evosea</taxon>
        <taxon>Eumycetozoa</taxon>
        <taxon>Dictyostelia</taxon>
        <taxon>Dictyosteliales</taxon>
        <taxon>Dictyosteliaceae</taxon>
        <taxon>Dictyostelium</taxon>
    </lineage>
</organism>
<accession>A0AAN7U7J7</accession>
<sequence length="500" mass="56981">MFLNLVVNCQRTTVDIYVSTYGNDDVECGSLNSPCKTIEGSFSSFQSIIENMSPYYYQLNLYFYSGTYYSTSPQELFSYYVSFYTISEQTTYSSGDFVYFANNATTPMFKVTNSGSYVMPTVVIFNDIIISNPYYSSTHLNEAYFMYIDPNQNVNTINVQFNGVSIPFGPISEIVYVYNQNYNTNPMGDWESYSQNLIVPYVTIGFSDSEFGNDIYTSSFDYSLVYSPYFPISLTIDNCNFTKIIASQTLFPIGRSQISFSNIQMEEVFVSYKPFFVIQNSQVTIRDSSFAGTIDHCAFLVCLGCFFDFRNNNNQFYYQSYSWNQDYPVLDIEKSFATIANSSIALTGQQQQQNDQGVIYAINSDVSIRMSAFSSNISFLINSDGSNFYGYLVGLSIYNSVYQYYVCSTKHRSVFKGDGFFRSNVPYGKNCEYYDDYQDTISALDFVFVGVAFVLLCSFLIYSLRICCLKRKSKRILDTHTYTPICSGDISPISSINPNI</sequence>
<evidence type="ECO:0000256" key="1">
    <source>
        <dbReference type="SAM" id="Phobius"/>
    </source>
</evidence>
<dbReference type="AlphaFoldDB" id="A0AAN7U7J7"/>
<protein>
    <recommendedName>
        <fullName evidence="4">Transmembrane protein</fullName>
    </recommendedName>
</protein>
<keyword evidence="1" id="KW-0812">Transmembrane</keyword>
<dbReference type="EMBL" id="JAVFKY010000002">
    <property type="protein sequence ID" value="KAK5580890.1"/>
    <property type="molecule type" value="Genomic_DNA"/>
</dbReference>
<keyword evidence="1" id="KW-1133">Transmembrane helix</keyword>
<name>A0AAN7U7J7_9MYCE</name>
<keyword evidence="1" id="KW-0472">Membrane</keyword>
<feature type="transmembrane region" description="Helical" evidence="1">
    <location>
        <begin position="446"/>
        <end position="467"/>
    </location>
</feature>
<gene>
    <name evidence="2" type="ORF">RB653_000914</name>
</gene>
<evidence type="ECO:0000313" key="2">
    <source>
        <dbReference type="EMBL" id="KAK5580890.1"/>
    </source>
</evidence>
<evidence type="ECO:0000313" key="3">
    <source>
        <dbReference type="Proteomes" id="UP001344447"/>
    </source>
</evidence>
<reference evidence="2 3" key="1">
    <citation type="submission" date="2023-11" db="EMBL/GenBank/DDBJ databases">
        <title>Dfirmibasis_genome.</title>
        <authorList>
            <person name="Edelbroek B."/>
            <person name="Kjellin J."/>
            <person name="Jerlstrom-Hultqvist J."/>
            <person name="Soderbom F."/>
        </authorList>
    </citation>
    <scope>NUCLEOTIDE SEQUENCE [LARGE SCALE GENOMIC DNA]</scope>
    <source>
        <strain evidence="2 3">TNS-C-14</strain>
    </source>
</reference>
<evidence type="ECO:0008006" key="4">
    <source>
        <dbReference type="Google" id="ProtNLM"/>
    </source>
</evidence>
<proteinExistence type="predicted"/>